<feature type="transmembrane region" description="Helical" evidence="1">
    <location>
        <begin position="120"/>
        <end position="143"/>
    </location>
</feature>
<keyword evidence="1" id="KW-0472">Membrane</keyword>
<dbReference type="EMBL" id="QUAC01000400">
    <property type="protein sequence ID" value="REK85840.1"/>
    <property type="molecule type" value="Genomic_DNA"/>
</dbReference>
<dbReference type="AlphaFoldDB" id="A0A371PTP0"/>
<accession>A0A371PTP0</accession>
<sequence length="311" mass="32376">MTTLAACVPYLSLKIAWTAGSRIGIPEGSALRQDGNSLMALNLLTVLMDAAVIVLAFLLTRPWGARVPAWLLALPMWCATGLIAPILTVFPVQSLAAALRDGAGGSGGSGDSPGELLAPWVWSVVYSGFIVQGLALGTLFVLYARERWGHLWRGRLGTLPPGPTRSARRLTAAAVAVLSLLPAAVHLLWATGSTAGLNPARAAAVDLDARLNDAGYVLFAVLTAAGALTLAHGRGRRVPLLLPLAATWIGAGALACWGGWMTLTTLTLTAADPKLPTPLMSLTYSVQMIVGMLVAVAGAHFFAEREAARCA</sequence>
<organism evidence="2 3">
    <name type="scientific">Streptomyces inhibens</name>
    <dbReference type="NCBI Taxonomy" id="2293571"/>
    <lineage>
        <taxon>Bacteria</taxon>
        <taxon>Bacillati</taxon>
        <taxon>Actinomycetota</taxon>
        <taxon>Actinomycetes</taxon>
        <taxon>Kitasatosporales</taxon>
        <taxon>Streptomycetaceae</taxon>
        <taxon>Streptomyces</taxon>
    </lineage>
</organism>
<dbReference type="Proteomes" id="UP000262477">
    <property type="component" value="Unassembled WGS sequence"/>
</dbReference>
<feature type="transmembrane region" description="Helical" evidence="1">
    <location>
        <begin position="37"/>
        <end position="58"/>
    </location>
</feature>
<reference evidence="2 3" key="1">
    <citation type="submission" date="2018-08" db="EMBL/GenBank/DDBJ databases">
        <title>Streptomyces NEAU-D10 sp. nov., a novel Actinomycete isolated from soil.</title>
        <authorList>
            <person name="Jin L."/>
        </authorList>
    </citation>
    <scope>NUCLEOTIDE SEQUENCE [LARGE SCALE GENOMIC DNA]</scope>
    <source>
        <strain evidence="2 3">NEAU-D10</strain>
    </source>
</reference>
<feature type="transmembrane region" description="Helical" evidence="1">
    <location>
        <begin position="282"/>
        <end position="303"/>
    </location>
</feature>
<evidence type="ECO:0000313" key="3">
    <source>
        <dbReference type="Proteomes" id="UP000262477"/>
    </source>
</evidence>
<comment type="caution">
    <text evidence="2">The sequence shown here is derived from an EMBL/GenBank/DDBJ whole genome shotgun (WGS) entry which is preliminary data.</text>
</comment>
<feature type="transmembrane region" description="Helical" evidence="1">
    <location>
        <begin position="240"/>
        <end position="262"/>
    </location>
</feature>
<evidence type="ECO:0000256" key="1">
    <source>
        <dbReference type="SAM" id="Phobius"/>
    </source>
</evidence>
<evidence type="ECO:0000313" key="2">
    <source>
        <dbReference type="EMBL" id="REK85840.1"/>
    </source>
</evidence>
<gene>
    <name evidence="2" type="ORF">DY245_35825</name>
</gene>
<evidence type="ECO:0008006" key="4">
    <source>
        <dbReference type="Google" id="ProtNLM"/>
    </source>
</evidence>
<keyword evidence="1" id="KW-0812">Transmembrane</keyword>
<name>A0A371PTP0_STRIH</name>
<dbReference type="OrthoDB" id="4964568at2"/>
<feature type="transmembrane region" description="Helical" evidence="1">
    <location>
        <begin position="170"/>
        <end position="189"/>
    </location>
</feature>
<feature type="transmembrane region" description="Helical" evidence="1">
    <location>
        <begin position="214"/>
        <end position="233"/>
    </location>
</feature>
<proteinExistence type="predicted"/>
<keyword evidence="3" id="KW-1185">Reference proteome</keyword>
<keyword evidence="1" id="KW-1133">Transmembrane helix</keyword>
<feature type="transmembrane region" description="Helical" evidence="1">
    <location>
        <begin position="70"/>
        <end position="90"/>
    </location>
</feature>
<protein>
    <recommendedName>
        <fullName evidence="4">Aromatic ring-opening dioxygenase LigA</fullName>
    </recommendedName>
</protein>